<proteinExistence type="predicted"/>
<protein>
    <submittedName>
        <fullName evidence="2">Uncharacterized protein</fullName>
    </submittedName>
</protein>
<dbReference type="VEuPathDB" id="FungiDB:FUN_023062"/>
<organism evidence="2 3">
    <name type="scientific">Rhizophagus irregularis</name>
    <dbReference type="NCBI Taxonomy" id="588596"/>
    <lineage>
        <taxon>Eukaryota</taxon>
        <taxon>Fungi</taxon>
        <taxon>Fungi incertae sedis</taxon>
        <taxon>Mucoromycota</taxon>
        <taxon>Glomeromycotina</taxon>
        <taxon>Glomeromycetes</taxon>
        <taxon>Glomerales</taxon>
        <taxon>Glomeraceae</taxon>
        <taxon>Rhizophagus</taxon>
    </lineage>
</organism>
<sequence length="103" mass="12123">MSIDAPYYSKIFPIFYDLFIYYSGSCFNPVTSKRCRHPSNQYLSEGETASKNKKQKITNNLELQHIPENNNNEKNKKQRKCKRCEGLNHDSRNCKSKILSERN</sequence>
<evidence type="ECO:0000313" key="2">
    <source>
        <dbReference type="EMBL" id="PKK68415.1"/>
    </source>
</evidence>
<reference evidence="2 3" key="1">
    <citation type="submission" date="2016-04" db="EMBL/GenBank/DDBJ databases">
        <title>Genome analyses suggest a sexual origin of heterokaryosis in a supposedly ancient asexual fungus.</title>
        <authorList>
            <person name="Ropars J."/>
            <person name="Sedzielewska K."/>
            <person name="Noel J."/>
            <person name="Charron P."/>
            <person name="Farinelli L."/>
            <person name="Marton T."/>
            <person name="Kruger M."/>
            <person name="Pelin A."/>
            <person name="Brachmann A."/>
            <person name="Corradi N."/>
        </authorList>
    </citation>
    <scope>NUCLEOTIDE SEQUENCE [LARGE SCALE GENOMIC DNA]</scope>
    <source>
        <strain evidence="2 3">C2</strain>
    </source>
</reference>
<feature type="region of interest" description="Disordered" evidence="1">
    <location>
        <begin position="61"/>
        <end position="82"/>
    </location>
</feature>
<dbReference type="Proteomes" id="UP000233469">
    <property type="component" value="Unassembled WGS sequence"/>
</dbReference>
<comment type="caution">
    <text evidence="2">The sequence shown here is derived from an EMBL/GenBank/DDBJ whole genome shotgun (WGS) entry which is preliminary data.</text>
</comment>
<accession>A0A2N1N3D4</accession>
<gene>
    <name evidence="2" type="ORF">RhiirC2_782297</name>
</gene>
<reference evidence="2 3" key="2">
    <citation type="submission" date="2017-10" db="EMBL/GenBank/DDBJ databases">
        <title>Extensive intraspecific genome diversity in a model arbuscular mycorrhizal fungus.</title>
        <authorList>
            <person name="Chen E.C.H."/>
            <person name="Morin E."/>
            <person name="Baudet D."/>
            <person name="Noel J."/>
            <person name="Ndikumana S."/>
            <person name="Charron P."/>
            <person name="St-Onge C."/>
            <person name="Giorgi J."/>
            <person name="Grigoriev I.V."/>
            <person name="Roux C."/>
            <person name="Martin F.M."/>
            <person name="Corradi N."/>
        </authorList>
    </citation>
    <scope>NUCLEOTIDE SEQUENCE [LARGE SCALE GENOMIC DNA]</scope>
    <source>
        <strain evidence="2 3">C2</strain>
    </source>
</reference>
<evidence type="ECO:0000256" key="1">
    <source>
        <dbReference type="SAM" id="MobiDB-lite"/>
    </source>
</evidence>
<dbReference type="AlphaFoldDB" id="A0A2N1N3D4"/>
<evidence type="ECO:0000313" key="3">
    <source>
        <dbReference type="Proteomes" id="UP000233469"/>
    </source>
</evidence>
<dbReference type="EMBL" id="LLXL01000843">
    <property type="protein sequence ID" value="PKK68415.1"/>
    <property type="molecule type" value="Genomic_DNA"/>
</dbReference>
<name>A0A2N1N3D4_9GLOM</name>